<accession>A0A927EE19</accession>
<comment type="caution">
    <text evidence="1">The sequence shown here is derived from an EMBL/GenBank/DDBJ whole genome shotgun (WGS) entry which is preliminary data.</text>
</comment>
<protein>
    <submittedName>
        <fullName evidence="1">Uncharacterized protein</fullName>
    </submittedName>
</protein>
<reference evidence="1" key="1">
    <citation type="submission" date="2020-09" db="EMBL/GenBank/DDBJ databases">
        <title>Bosea spartocytisi sp. nov. a root nodule endophyte of Spartocytisus supranubius in the high mountain ecosystem fo the Teide National Park (Canary Islands, Spain).</title>
        <authorList>
            <person name="Pulido-Suarez L."/>
            <person name="Peix A."/>
            <person name="Igual J.M."/>
            <person name="Socas-Perez N."/>
            <person name="Velazquez E."/>
            <person name="Flores-Felix J.D."/>
            <person name="Leon-Barrios M."/>
        </authorList>
    </citation>
    <scope>NUCLEOTIDE SEQUENCE</scope>
    <source>
        <strain evidence="1">SSUT16</strain>
    </source>
</reference>
<dbReference type="Proteomes" id="UP000619295">
    <property type="component" value="Unassembled WGS sequence"/>
</dbReference>
<dbReference type="EMBL" id="JACXWY010000043">
    <property type="protein sequence ID" value="MBD3849543.1"/>
    <property type="molecule type" value="Genomic_DNA"/>
</dbReference>
<evidence type="ECO:0000313" key="2">
    <source>
        <dbReference type="Proteomes" id="UP000619295"/>
    </source>
</evidence>
<name>A0A927EE19_9HYPH</name>
<gene>
    <name evidence="1" type="ORF">IED13_27925</name>
</gene>
<dbReference type="AlphaFoldDB" id="A0A927EE19"/>
<proteinExistence type="predicted"/>
<organism evidence="1 2">
    <name type="scientific">Bosea spartocytisi</name>
    <dbReference type="NCBI Taxonomy" id="2773451"/>
    <lineage>
        <taxon>Bacteria</taxon>
        <taxon>Pseudomonadati</taxon>
        <taxon>Pseudomonadota</taxon>
        <taxon>Alphaproteobacteria</taxon>
        <taxon>Hyphomicrobiales</taxon>
        <taxon>Boseaceae</taxon>
        <taxon>Bosea</taxon>
    </lineage>
</organism>
<keyword evidence="2" id="KW-1185">Reference proteome</keyword>
<dbReference type="RefSeq" id="WP_191126073.1">
    <property type="nucleotide sequence ID" value="NZ_JACXWY010000043.1"/>
</dbReference>
<evidence type="ECO:0000313" key="1">
    <source>
        <dbReference type="EMBL" id="MBD3849543.1"/>
    </source>
</evidence>
<sequence>MQTRKSGAAIGALSRRVVLITAGLWPAVASAQKQQRPAPRPPQPAISAARSIMAGTPLSVFLSNAPQGARLAIARPDDPAEKAIVVLQPKTTVPSLQTPGAVGAYELRLTVEKDGAPQILLRQPFVTTEPSATLAAPERVGHSQALPVRGIGPNGEQDRVVLVQPGAPAEADGPRFFPAENVEATLEAPEQPGVYELRYVMNAPVSGPVILARRPVKVE</sequence>